<evidence type="ECO:0000256" key="1">
    <source>
        <dbReference type="ARBA" id="ARBA00023125"/>
    </source>
</evidence>
<protein>
    <recommendedName>
        <fullName evidence="3 4">Single-stranded DNA-binding protein</fullName>
        <shortName evidence="3">SSB</shortName>
    </recommendedName>
</protein>
<dbReference type="InterPro" id="IPR000424">
    <property type="entry name" value="Primosome_PriB/ssb"/>
</dbReference>
<sequence length="132" mass="14379">MTNIVLLVGNLGADPDLRSTNGGTDVASFSLGTSRPKRDSEGKTFKDASGFTAKETEWHRVTCFNGLGRIVAQYATKGQLVSVRGRIHNSKWTDREGIERYGYEVIADDVQFLGGRSGNRDDDPPEAGNDVD</sequence>
<gene>
    <name evidence="5" type="ORF">SAMN06295910_0162</name>
</gene>
<dbReference type="GO" id="GO:0006260">
    <property type="term" value="P:DNA replication"/>
    <property type="evidence" value="ECO:0007669"/>
    <property type="project" value="InterPro"/>
</dbReference>
<comment type="caution">
    <text evidence="3">Lacks conserved residue(s) required for the propagation of feature annotation.</text>
</comment>
<dbReference type="InterPro" id="IPR011344">
    <property type="entry name" value="ssDNA-bd"/>
</dbReference>
<dbReference type="AlphaFoldDB" id="A0A1X7FYI7"/>
<comment type="subunit">
    <text evidence="3">Homotetramer.</text>
</comment>
<dbReference type="PANTHER" id="PTHR10302">
    <property type="entry name" value="SINGLE-STRANDED DNA-BINDING PROTEIN"/>
    <property type="match status" value="1"/>
</dbReference>
<evidence type="ECO:0000256" key="3">
    <source>
        <dbReference type="HAMAP-Rule" id="MF_00984"/>
    </source>
</evidence>
<dbReference type="Pfam" id="PF00436">
    <property type="entry name" value="SSB"/>
    <property type="match status" value="1"/>
</dbReference>
<organism evidence="5 6">
    <name type="scientific">Allosphingosinicella indica</name>
    <dbReference type="NCBI Taxonomy" id="941907"/>
    <lineage>
        <taxon>Bacteria</taxon>
        <taxon>Pseudomonadati</taxon>
        <taxon>Pseudomonadota</taxon>
        <taxon>Alphaproteobacteria</taxon>
        <taxon>Sphingomonadales</taxon>
        <taxon>Sphingomonadaceae</taxon>
        <taxon>Allosphingosinicella</taxon>
    </lineage>
</organism>
<dbReference type="STRING" id="941907.SAMN06295910_0162"/>
<dbReference type="SUPFAM" id="SSF50249">
    <property type="entry name" value="Nucleic acid-binding proteins"/>
    <property type="match status" value="1"/>
</dbReference>
<keyword evidence="6" id="KW-1185">Reference proteome</keyword>
<dbReference type="GO" id="GO:0006310">
    <property type="term" value="P:DNA recombination"/>
    <property type="evidence" value="ECO:0007669"/>
    <property type="project" value="UniProtKB-KW"/>
</dbReference>
<evidence type="ECO:0000313" key="6">
    <source>
        <dbReference type="Proteomes" id="UP000192934"/>
    </source>
</evidence>
<dbReference type="GO" id="GO:0003697">
    <property type="term" value="F:single-stranded DNA binding"/>
    <property type="evidence" value="ECO:0007669"/>
    <property type="project" value="UniProtKB-UniRule"/>
</dbReference>
<reference evidence="6" key="1">
    <citation type="submission" date="2017-04" db="EMBL/GenBank/DDBJ databases">
        <authorList>
            <person name="Varghese N."/>
            <person name="Submissions S."/>
        </authorList>
    </citation>
    <scope>NUCLEOTIDE SEQUENCE [LARGE SCALE GENOMIC DNA]</scope>
    <source>
        <strain evidence="6">Dd16</strain>
    </source>
</reference>
<evidence type="ECO:0000313" key="5">
    <source>
        <dbReference type="EMBL" id="SMF61180.1"/>
    </source>
</evidence>
<dbReference type="PANTHER" id="PTHR10302:SF27">
    <property type="entry name" value="SINGLE-STRANDED DNA-BINDING PROTEIN"/>
    <property type="match status" value="1"/>
</dbReference>
<dbReference type="RefSeq" id="WP_085217082.1">
    <property type="nucleotide sequence ID" value="NZ_LT840185.1"/>
</dbReference>
<proteinExistence type="inferred from homology"/>
<keyword evidence="2" id="KW-0233">DNA recombination</keyword>
<accession>A0A1X7FYI7</accession>
<keyword evidence="1 3" id="KW-0238">DNA-binding</keyword>
<dbReference type="InterPro" id="IPR012340">
    <property type="entry name" value="NA-bd_OB-fold"/>
</dbReference>
<name>A0A1X7FYI7_9SPHN</name>
<dbReference type="Proteomes" id="UP000192934">
    <property type="component" value="Chromosome I"/>
</dbReference>
<dbReference type="HAMAP" id="MF_00984">
    <property type="entry name" value="SSB"/>
    <property type="match status" value="1"/>
</dbReference>
<dbReference type="OrthoDB" id="9809878at2"/>
<dbReference type="GO" id="GO:0009295">
    <property type="term" value="C:nucleoid"/>
    <property type="evidence" value="ECO:0007669"/>
    <property type="project" value="TreeGrafter"/>
</dbReference>
<dbReference type="NCBIfam" id="TIGR00621">
    <property type="entry name" value="ssb"/>
    <property type="match status" value="1"/>
</dbReference>
<evidence type="ECO:0000256" key="2">
    <source>
        <dbReference type="ARBA" id="ARBA00023172"/>
    </source>
</evidence>
<evidence type="ECO:0000256" key="4">
    <source>
        <dbReference type="PIRNR" id="PIRNR002070"/>
    </source>
</evidence>
<dbReference type="PROSITE" id="PS50935">
    <property type="entry name" value="SSB"/>
    <property type="match status" value="1"/>
</dbReference>
<dbReference type="PIRSF" id="PIRSF002070">
    <property type="entry name" value="SSB"/>
    <property type="match status" value="1"/>
</dbReference>
<dbReference type="Gene3D" id="2.40.50.140">
    <property type="entry name" value="Nucleic acid-binding proteins"/>
    <property type="match status" value="1"/>
</dbReference>
<dbReference type="CDD" id="cd04496">
    <property type="entry name" value="SSB_OBF"/>
    <property type="match status" value="1"/>
</dbReference>
<dbReference type="EMBL" id="LT840185">
    <property type="protein sequence ID" value="SMF61180.1"/>
    <property type="molecule type" value="Genomic_DNA"/>
</dbReference>